<protein>
    <submittedName>
        <fullName evidence="1">Uncharacterized protein</fullName>
    </submittedName>
</protein>
<organism evidence="1 2">
    <name type="scientific">Methanoplanus limicola DSM 2279</name>
    <dbReference type="NCBI Taxonomy" id="937775"/>
    <lineage>
        <taxon>Archaea</taxon>
        <taxon>Methanobacteriati</taxon>
        <taxon>Methanobacteriota</taxon>
        <taxon>Stenosarchaea group</taxon>
        <taxon>Methanomicrobia</taxon>
        <taxon>Methanomicrobiales</taxon>
        <taxon>Methanomicrobiaceae</taxon>
        <taxon>Methanoplanus</taxon>
    </lineage>
</organism>
<dbReference type="STRING" id="937775.Metlim_1783"/>
<evidence type="ECO:0000313" key="1">
    <source>
        <dbReference type="EMBL" id="EHQ35884.1"/>
    </source>
</evidence>
<gene>
    <name evidence="1" type="ORF">Metlim_1783</name>
</gene>
<sequence>MIISGHSRRYQINFLSDITENPGIIRYGLIIIYWLIWIDDQILSGVSYIRENLNVRE</sequence>
<dbReference type="AlphaFoldDB" id="H1YX81"/>
<dbReference type="EMBL" id="CM001436">
    <property type="protein sequence ID" value="EHQ35884.1"/>
    <property type="molecule type" value="Genomic_DNA"/>
</dbReference>
<keyword evidence="2" id="KW-1185">Reference proteome</keyword>
<evidence type="ECO:0000313" key="2">
    <source>
        <dbReference type="Proteomes" id="UP000005741"/>
    </source>
</evidence>
<name>H1YX81_9EURY</name>
<dbReference type="Proteomes" id="UP000005741">
    <property type="component" value="Chromosome"/>
</dbReference>
<accession>H1YX81</accession>
<dbReference type="InParanoid" id="H1YX81"/>
<dbReference type="HOGENOM" id="CLU_2985697_0_0_2"/>
<reference evidence="1 2" key="1">
    <citation type="submission" date="2011-10" db="EMBL/GenBank/DDBJ databases">
        <title>The Improved High-Quality Draft genome of Methanoplanus limicola DSM 2279.</title>
        <authorList>
            <consortium name="US DOE Joint Genome Institute (JGI-PGF)"/>
            <person name="Lucas S."/>
            <person name="Copeland A."/>
            <person name="Lapidus A."/>
            <person name="Glavina del Rio T."/>
            <person name="Dalin E."/>
            <person name="Tice H."/>
            <person name="Bruce D."/>
            <person name="Goodwin L."/>
            <person name="Pitluck S."/>
            <person name="Peters L."/>
            <person name="Mikhailova N."/>
            <person name="Lu M."/>
            <person name="Kyrpides N."/>
            <person name="Mavromatis K."/>
            <person name="Ivanova N."/>
            <person name="Markowitz V."/>
            <person name="Cheng J.-F."/>
            <person name="Hugenholtz P."/>
            <person name="Woyke T."/>
            <person name="Wu D."/>
            <person name="Wirth R."/>
            <person name="Brambilla E.-M."/>
            <person name="Klenk H.-P."/>
            <person name="Eisen J.A."/>
        </authorList>
    </citation>
    <scope>NUCLEOTIDE SEQUENCE [LARGE SCALE GENOMIC DNA]</scope>
    <source>
        <strain evidence="1 2">DSM 2279</strain>
    </source>
</reference>
<proteinExistence type="predicted"/>